<dbReference type="EMBL" id="BPRB01000012">
    <property type="protein sequence ID" value="GJE58186.1"/>
    <property type="molecule type" value="Genomic_DNA"/>
</dbReference>
<dbReference type="RefSeq" id="WP_238180814.1">
    <property type="nucleotide sequence ID" value="NZ_BPRB01000012.1"/>
</dbReference>
<organism evidence="1 2">
    <name type="scientific">Methylobacterium trifolii</name>
    <dbReference type="NCBI Taxonomy" id="1003092"/>
    <lineage>
        <taxon>Bacteria</taxon>
        <taxon>Pseudomonadati</taxon>
        <taxon>Pseudomonadota</taxon>
        <taxon>Alphaproteobacteria</taxon>
        <taxon>Hyphomicrobiales</taxon>
        <taxon>Methylobacteriaceae</taxon>
        <taxon>Methylobacterium</taxon>
    </lineage>
</organism>
<sequence length="75" mass="8429">MTELLEQAIERIPALTPEAQDDCARVLLRLTGDDEAFCQLIPEEEASFANSRAQAARREFATDTQIQDIWAKHGL</sequence>
<evidence type="ECO:0000313" key="1">
    <source>
        <dbReference type="EMBL" id="GJE58186.1"/>
    </source>
</evidence>
<name>A0ABQ4TSA1_9HYPH</name>
<reference evidence="1" key="2">
    <citation type="submission" date="2021-08" db="EMBL/GenBank/DDBJ databases">
        <authorList>
            <person name="Tani A."/>
            <person name="Ola A."/>
            <person name="Ogura Y."/>
            <person name="Katsura K."/>
            <person name="Hayashi T."/>
        </authorList>
    </citation>
    <scope>NUCLEOTIDE SEQUENCE</scope>
    <source>
        <strain evidence="1">DSM 23632</strain>
    </source>
</reference>
<gene>
    <name evidence="1" type="ORF">MPOCJGCO_0265</name>
</gene>
<evidence type="ECO:0008006" key="3">
    <source>
        <dbReference type="Google" id="ProtNLM"/>
    </source>
</evidence>
<protein>
    <recommendedName>
        <fullName evidence="3">Addiction module component</fullName>
    </recommendedName>
</protein>
<dbReference type="Proteomes" id="UP001055057">
    <property type="component" value="Unassembled WGS sequence"/>
</dbReference>
<accession>A0ABQ4TSA1</accession>
<proteinExistence type="predicted"/>
<keyword evidence="2" id="KW-1185">Reference proteome</keyword>
<evidence type="ECO:0000313" key="2">
    <source>
        <dbReference type="Proteomes" id="UP001055057"/>
    </source>
</evidence>
<reference evidence="1" key="1">
    <citation type="journal article" date="2021" name="Front. Microbiol.">
        <title>Comprehensive Comparative Genomics and Phenotyping of Methylobacterium Species.</title>
        <authorList>
            <person name="Alessa O."/>
            <person name="Ogura Y."/>
            <person name="Fujitani Y."/>
            <person name="Takami H."/>
            <person name="Hayashi T."/>
            <person name="Sahin N."/>
            <person name="Tani A."/>
        </authorList>
    </citation>
    <scope>NUCLEOTIDE SEQUENCE</scope>
    <source>
        <strain evidence="1">DSM 23632</strain>
    </source>
</reference>
<comment type="caution">
    <text evidence="1">The sequence shown here is derived from an EMBL/GenBank/DDBJ whole genome shotgun (WGS) entry which is preliminary data.</text>
</comment>